<dbReference type="CDD" id="cd06257">
    <property type="entry name" value="DnaJ"/>
    <property type="match status" value="1"/>
</dbReference>
<organism evidence="3 5">
    <name type="scientific">Bugula neritina</name>
    <name type="common">Brown bryozoan</name>
    <name type="synonym">Sertularia neritina</name>
    <dbReference type="NCBI Taxonomy" id="10212"/>
    <lineage>
        <taxon>Eukaryota</taxon>
        <taxon>Metazoa</taxon>
        <taxon>Spiralia</taxon>
        <taxon>Lophotrochozoa</taxon>
        <taxon>Bryozoa</taxon>
        <taxon>Gymnolaemata</taxon>
        <taxon>Cheilostomatida</taxon>
        <taxon>Flustrina</taxon>
        <taxon>Buguloidea</taxon>
        <taxon>Bugulidae</taxon>
        <taxon>Bugula</taxon>
    </lineage>
</organism>
<dbReference type="InterPro" id="IPR018253">
    <property type="entry name" value="DnaJ_domain_CS"/>
</dbReference>
<dbReference type="EMBL" id="VXIV02002188">
    <property type="protein sequence ID" value="KAF6026889.1"/>
    <property type="molecule type" value="Genomic_DNA"/>
</dbReference>
<dbReference type="InterPro" id="IPR001623">
    <property type="entry name" value="DnaJ_domain"/>
</dbReference>
<reference evidence="3 5" key="2">
    <citation type="submission" date="2020-06" db="EMBL/GenBank/DDBJ databases">
        <title>Draft genome of Bugula neritina, a colonial animal packing powerful symbionts and potential medicines.</title>
        <authorList>
            <person name="Rayko M."/>
        </authorList>
    </citation>
    <scope>NUCLEOTIDE SEQUENCE [LARGE SCALE GENOMIC DNA]</scope>
    <source>
        <strain evidence="3">Kwan_BN1</strain>
    </source>
</reference>
<dbReference type="Pfam" id="PF00226">
    <property type="entry name" value="DnaJ"/>
    <property type="match status" value="1"/>
</dbReference>
<proteinExistence type="predicted"/>
<dbReference type="SUPFAM" id="SSF46565">
    <property type="entry name" value="Chaperone J-domain"/>
    <property type="match status" value="1"/>
</dbReference>
<dbReference type="InterPro" id="IPR036869">
    <property type="entry name" value="J_dom_sf"/>
</dbReference>
<evidence type="ECO:0000313" key="5">
    <source>
        <dbReference type="Proteomes" id="UP000593567"/>
    </source>
</evidence>
<accession>A0A7J7JLY2</accession>
<dbReference type="InterPro" id="IPR043183">
    <property type="entry name" value="DNJB2/6-like"/>
</dbReference>
<sequence length="146" mass="16723">MSSKNEDYYEVLGISRTATSAEIKKAYRKQALQWHPDKNPEKKEEAETRFKLIAEAYEILSDKEKRQIYDKYGHEGLTGNEGGSRGGPSFSGAGFYAHQPFSGFHFQDPMDLFQQFFGASPFEDIFSHLPRRRPHGKCSISFLGYK</sequence>
<name>A0A7J7JLY2_BUGNE</name>
<feature type="domain" description="J" evidence="2">
    <location>
        <begin position="7"/>
        <end position="73"/>
    </location>
</feature>
<dbReference type="PANTHER" id="PTHR45168">
    <property type="entry name" value="DNAJ HOMOLOG SUBFAMILY B MEMBER 2"/>
    <property type="match status" value="1"/>
</dbReference>
<protein>
    <submittedName>
        <fullName evidence="3">DNAJB6</fullName>
    </submittedName>
</protein>
<dbReference type="PRINTS" id="PR00625">
    <property type="entry name" value="JDOMAIN"/>
</dbReference>
<keyword evidence="5" id="KW-1185">Reference proteome</keyword>
<evidence type="ECO:0000313" key="3">
    <source>
        <dbReference type="EMBL" id="KAF6026883.1"/>
    </source>
</evidence>
<dbReference type="PROSITE" id="PS00636">
    <property type="entry name" value="DNAJ_1"/>
    <property type="match status" value="1"/>
</dbReference>
<dbReference type="EMBL" id="VXIV02002189">
    <property type="protein sequence ID" value="KAF6026883.1"/>
    <property type="molecule type" value="Genomic_DNA"/>
</dbReference>
<evidence type="ECO:0000256" key="1">
    <source>
        <dbReference type="ARBA" id="ARBA00023186"/>
    </source>
</evidence>
<dbReference type="PANTHER" id="PTHR45168:SF3">
    <property type="entry name" value="DNAJ HEAT SHOCK PROTEIN FAMILY (HSP40) MEMBER B2"/>
    <property type="match status" value="1"/>
</dbReference>
<dbReference type="PROSITE" id="PS50076">
    <property type="entry name" value="DNAJ_2"/>
    <property type="match status" value="1"/>
</dbReference>
<reference evidence="3 5" key="1">
    <citation type="submission" date="2019-09" db="EMBL/GenBank/DDBJ databases">
        <authorList>
            <person name="Raiko M."/>
            <person name="Komissarov A."/>
            <person name="Rhodes A."/>
            <person name="Kliver S."/>
            <person name="Lim-Fong G."/>
            <person name="Kwan J."/>
            <person name="O'Brien S.J."/>
            <person name="Lopez J.V."/>
        </authorList>
    </citation>
    <scope>NUCLEOTIDE SEQUENCE [LARGE SCALE GENOMIC DNA]</scope>
    <source>
        <strain evidence="3">Kwan_BN1</strain>
    </source>
</reference>
<dbReference type="Proteomes" id="UP000593567">
    <property type="component" value="Unassembled WGS sequence"/>
</dbReference>
<dbReference type="SMART" id="SM00271">
    <property type="entry name" value="DnaJ"/>
    <property type="match status" value="1"/>
</dbReference>
<evidence type="ECO:0000259" key="2">
    <source>
        <dbReference type="PROSITE" id="PS50076"/>
    </source>
</evidence>
<comment type="caution">
    <text evidence="3">The sequence shown here is derived from an EMBL/GenBank/DDBJ whole genome shotgun (WGS) entry which is preliminary data.</text>
</comment>
<dbReference type="AlphaFoldDB" id="A0A7J7JLY2"/>
<keyword evidence="1" id="KW-0143">Chaperone</keyword>
<dbReference type="GO" id="GO:0051082">
    <property type="term" value="F:unfolded protein binding"/>
    <property type="evidence" value="ECO:0007669"/>
    <property type="project" value="InterPro"/>
</dbReference>
<evidence type="ECO:0000313" key="4">
    <source>
        <dbReference type="EMBL" id="KAF6026889.1"/>
    </source>
</evidence>
<dbReference type="GO" id="GO:0030544">
    <property type="term" value="F:Hsp70 protein binding"/>
    <property type="evidence" value="ECO:0007669"/>
    <property type="project" value="InterPro"/>
</dbReference>
<gene>
    <name evidence="4" type="ORF">EB796_014806</name>
    <name evidence="3" type="ORF">EB796_014807</name>
</gene>
<dbReference type="Gene3D" id="1.10.287.110">
    <property type="entry name" value="DnaJ domain"/>
    <property type="match status" value="1"/>
</dbReference>
<dbReference type="FunFam" id="1.10.287.110:FF:000034">
    <property type="entry name" value="Chaperone protein DnaJ"/>
    <property type="match status" value="1"/>
</dbReference>
<dbReference type="OrthoDB" id="10250354at2759"/>